<protein>
    <recommendedName>
        <fullName evidence="3">Phage protein</fullName>
    </recommendedName>
</protein>
<dbReference type="EMBL" id="JAFNLT010000013">
    <property type="protein sequence ID" value="MBO1228219.1"/>
    <property type="molecule type" value="Genomic_DNA"/>
</dbReference>
<reference evidence="1 2" key="1">
    <citation type="submission" date="2021-03" db="EMBL/GenBank/DDBJ databases">
        <title>Staphylococci and Mammaliicocci in bats.</title>
        <authorList>
            <person name="Fountain K."/>
        </authorList>
    </citation>
    <scope>NUCLEOTIDE SEQUENCE [LARGE SCALE GENOMIC DNA]</scope>
    <source>
        <strain evidence="1 2">18_1_E_SW</strain>
    </source>
</reference>
<proteinExistence type="predicted"/>
<keyword evidence="2" id="KW-1185">Reference proteome</keyword>
<dbReference type="RefSeq" id="WP_207572490.1">
    <property type="nucleotide sequence ID" value="NZ_JAFNLQ010000006.1"/>
</dbReference>
<evidence type="ECO:0000313" key="1">
    <source>
        <dbReference type="EMBL" id="MBO1228219.1"/>
    </source>
</evidence>
<dbReference type="Proteomes" id="UP000664081">
    <property type="component" value="Unassembled WGS sequence"/>
</dbReference>
<evidence type="ECO:0008006" key="3">
    <source>
        <dbReference type="Google" id="ProtNLM"/>
    </source>
</evidence>
<organism evidence="1 2">
    <name type="scientific">Staphylococcus nepalensis</name>
    <dbReference type="NCBI Taxonomy" id="214473"/>
    <lineage>
        <taxon>Bacteria</taxon>
        <taxon>Bacillati</taxon>
        <taxon>Bacillota</taxon>
        <taxon>Bacilli</taxon>
        <taxon>Bacillales</taxon>
        <taxon>Staphylococcaceae</taxon>
        <taxon>Staphylococcus</taxon>
    </lineage>
</organism>
<accession>A0ABS3L3S9</accession>
<sequence length="69" mass="8436">MKCPNCGDRIPFYQQNEWLPDIEYIKNNMNKMYSLEELEDMSKAKLKMINWIPFKLYKELCLNCGFYKE</sequence>
<name>A0ABS3L3S9_9STAP</name>
<evidence type="ECO:0000313" key="2">
    <source>
        <dbReference type="Proteomes" id="UP000664081"/>
    </source>
</evidence>
<comment type="caution">
    <text evidence="1">The sequence shown here is derived from an EMBL/GenBank/DDBJ whole genome shotgun (WGS) entry which is preliminary data.</text>
</comment>
<gene>
    <name evidence="1" type="ORF">J3T88_13040</name>
</gene>